<name>X1MAK6_9ZZZZ</name>
<gene>
    <name evidence="1" type="ORF">S06H3_28375</name>
</gene>
<dbReference type="AlphaFoldDB" id="X1MAK6"/>
<sequence length="51" mass="5774">MYGGGGEEKNELFFKGVNKLPVKSISIFKVMRLIYNYHIIVYSGDNLGVSF</sequence>
<dbReference type="EMBL" id="BARV01016551">
    <property type="protein sequence ID" value="GAI28318.1"/>
    <property type="molecule type" value="Genomic_DNA"/>
</dbReference>
<organism evidence="1">
    <name type="scientific">marine sediment metagenome</name>
    <dbReference type="NCBI Taxonomy" id="412755"/>
    <lineage>
        <taxon>unclassified sequences</taxon>
        <taxon>metagenomes</taxon>
        <taxon>ecological metagenomes</taxon>
    </lineage>
</organism>
<accession>X1MAK6</accession>
<reference evidence="1" key="1">
    <citation type="journal article" date="2014" name="Front. Microbiol.">
        <title>High frequency of phylogenetically diverse reductive dehalogenase-homologous genes in deep subseafloor sedimentary metagenomes.</title>
        <authorList>
            <person name="Kawai M."/>
            <person name="Futagami T."/>
            <person name="Toyoda A."/>
            <person name="Takaki Y."/>
            <person name="Nishi S."/>
            <person name="Hori S."/>
            <person name="Arai W."/>
            <person name="Tsubouchi T."/>
            <person name="Morono Y."/>
            <person name="Uchiyama I."/>
            <person name="Ito T."/>
            <person name="Fujiyama A."/>
            <person name="Inagaki F."/>
            <person name="Takami H."/>
        </authorList>
    </citation>
    <scope>NUCLEOTIDE SEQUENCE</scope>
    <source>
        <strain evidence="1">Expedition CK06-06</strain>
    </source>
</reference>
<comment type="caution">
    <text evidence="1">The sequence shown here is derived from an EMBL/GenBank/DDBJ whole genome shotgun (WGS) entry which is preliminary data.</text>
</comment>
<protein>
    <submittedName>
        <fullName evidence="1">Uncharacterized protein</fullName>
    </submittedName>
</protein>
<evidence type="ECO:0000313" key="1">
    <source>
        <dbReference type="EMBL" id="GAI28318.1"/>
    </source>
</evidence>
<proteinExistence type="predicted"/>